<dbReference type="GO" id="GO:0061702">
    <property type="term" value="C:canonical inflammasome complex"/>
    <property type="evidence" value="ECO:0007669"/>
    <property type="project" value="UniProtKB-SubCell"/>
</dbReference>
<dbReference type="AlphaFoldDB" id="G3GYE6"/>
<dbReference type="PANTHER" id="PTHR46985:SF3">
    <property type="entry name" value="NACHT, LRR AND PYD DOMAINS-CONTAINING PROTEIN 1"/>
    <property type="match status" value="1"/>
</dbReference>
<evidence type="ECO:0000256" key="7">
    <source>
        <dbReference type="ARBA" id="ARBA00023198"/>
    </source>
</evidence>
<dbReference type="GO" id="GO:0008233">
    <property type="term" value="F:peptidase activity"/>
    <property type="evidence" value="ECO:0007669"/>
    <property type="project" value="UniProtKB-KW"/>
</dbReference>
<dbReference type="InParanoid" id="G3GYE6"/>
<name>G3GYE6_CRIGR</name>
<keyword evidence="4" id="KW-1210">Necrosis</keyword>
<comment type="subunit">
    <text evidence="10">Interacts with the C-terminal part of Nlrp1a (NACHT, LRR and PYD domains-containing protein 1a, C-terminus) in absence of pathogens and other damage-associated signals.</text>
</comment>
<dbReference type="InterPro" id="IPR032675">
    <property type="entry name" value="LRR_dom_sf"/>
</dbReference>
<dbReference type="GO" id="GO:0042981">
    <property type="term" value="P:regulation of apoptotic process"/>
    <property type="evidence" value="ECO:0007669"/>
    <property type="project" value="InterPro"/>
</dbReference>
<keyword evidence="7" id="KW-0395">Inflammatory response</keyword>
<evidence type="ECO:0000259" key="13">
    <source>
        <dbReference type="PROSITE" id="PS51830"/>
    </source>
</evidence>
<evidence type="ECO:0000256" key="1">
    <source>
        <dbReference type="ARBA" id="ARBA00004110"/>
    </source>
</evidence>
<keyword evidence="5" id="KW-0645">Protease</keyword>
<keyword evidence="8" id="KW-1271">Inflammasome</keyword>
<comment type="subcellular location">
    <subcellularLocation>
        <location evidence="1">Inflammasome</location>
    </subcellularLocation>
</comment>
<comment type="function">
    <text evidence="11">Constitutes the precursor of the Nlrp1a inflammasome, which mediates autoproteolytic processing within the FIIND domain to generate the N-terminal and C-terminal parts, which are associated non-covalently in absence of pathogens and other damage-associated signals.</text>
</comment>
<proteinExistence type="predicted"/>
<dbReference type="PROSITE" id="PS50209">
    <property type="entry name" value="CARD"/>
    <property type="match status" value="1"/>
</dbReference>
<dbReference type="Pfam" id="PF00619">
    <property type="entry name" value="CARD"/>
    <property type="match status" value="1"/>
</dbReference>
<dbReference type="Pfam" id="PF13553">
    <property type="entry name" value="FIIND"/>
    <property type="match status" value="1"/>
</dbReference>
<gene>
    <name evidence="14" type="ORF">I79_002821</name>
</gene>
<dbReference type="SUPFAM" id="SSF47986">
    <property type="entry name" value="DEATH domain"/>
    <property type="match status" value="1"/>
</dbReference>
<dbReference type="Gene3D" id="3.80.10.10">
    <property type="entry name" value="Ribonuclease Inhibitor"/>
    <property type="match status" value="1"/>
</dbReference>
<dbReference type="PANTHER" id="PTHR46985">
    <property type="entry name" value="NACHT, LRR AND PYD DOMAINS-CONTAINING PROTEIN 1"/>
    <property type="match status" value="1"/>
</dbReference>
<protein>
    <submittedName>
        <fullName evidence="14">NACHT, LRR and PYD domains-containing protein 1</fullName>
    </submittedName>
</protein>
<dbReference type="CDD" id="cd08330">
    <property type="entry name" value="CARD_ASC_NALP1"/>
    <property type="match status" value="1"/>
</dbReference>
<evidence type="ECO:0000259" key="12">
    <source>
        <dbReference type="PROSITE" id="PS50209"/>
    </source>
</evidence>
<dbReference type="GO" id="GO:0006954">
    <property type="term" value="P:inflammatory response"/>
    <property type="evidence" value="ECO:0007669"/>
    <property type="project" value="UniProtKB-KW"/>
</dbReference>
<dbReference type="EMBL" id="JH000064">
    <property type="protein sequence ID" value="EGV93962.1"/>
    <property type="molecule type" value="Genomic_DNA"/>
</dbReference>
<dbReference type="InterPro" id="IPR033516">
    <property type="entry name" value="CARD8/ASC/NALP1_CARD"/>
</dbReference>
<keyword evidence="6" id="KW-0391">Immunity</keyword>
<dbReference type="GO" id="GO:0045087">
    <property type="term" value="P:innate immune response"/>
    <property type="evidence" value="ECO:0007669"/>
    <property type="project" value="UniProtKB-KW"/>
</dbReference>
<feature type="domain" description="FIIND" evidence="13">
    <location>
        <begin position="67"/>
        <end position="315"/>
    </location>
</feature>
<evidence type="ECO:0000256" key="2">
    <source>
        <dbReference type="ARBA" id="ARBA00022490"/>
    </source>
</evidence>
<evidence type="ECO:0000256" key="6">
    <source>
        <dbReference type="ARBA" id="ARBA00022859"/>
    </source>
</evidence>
<evidence type="ECO:0000256" key="10">
    <source>
        <dbReference type="ARBA" id="ARBA00024369"/>
    </source>
</evidence>
<evidence type="ECO:0000256" key="4">
    <source>
        <dbReference type="ARBA" id="ARBA00022590"/>
    </source>
</evidence>
<dbReference type="InterPro" id="IPR025307">
    <property type="entry name" value="FIIND_dom"/>
</dbReference>
<dbReference type="eggNOG" id="ENOG502S4A4">
    <property type="taxonomic scope" value="Eukaryota"/>
</dbReference>
<dbReference type="InterPro" id="IPR001315">
    <property type="entry name" value="CARD"/>
</dbReference>
<organism evidence="14 15">
    <name type="scientific">Cricetulus griseus</name>
    <name type="common">Chinese hamster</name>
    <name type="synonym">Cricetulus barabensis griseus</name>
    <dbReference type="NCBI Taxonomy" id="10029"/>
    <lineage>
        <taxon>Eukaryota</taxon>
        <taxon>Metazoa</taxon>
        <taxon>Chordata</taxon>
        <taxon>Craniata</taxon>
        <taxon>Vertebrata</taxon>
        <taxon>Euteleostomi</taxon>
        <taxon>Mammalia</taxon>
        <taxon>Eutheria</taxon>
        <taxon>Euarchontoglires</taxon>
        <taxon>Glires</taxon>
        <taxon>Rodentia</taxon>
        <taxon>Myomorpha</taxon>
        <taxon>Muroidea</taxon>
        <taxon>Cricetidae</taxon>
        <taxon>Cricetinae</taxon>
        <taxon>Cricetulus</taxon>
    </lineage>
</organism>
<comment type="function">
    <text evidence="9">Constitutes the active part of the Nlrp1a inflammasome. In absence of pathogens and other damage-associated signals, interacts with the N-terminal part of Nlrp1a (NACHT, LRR and PYD domains-containing protein 1a, N-terminus), preventing activation of the Nlrp1a inflammasome. In response to pathogen-associated signals, the N-terminal part of Nlrp1a is degraded by the proteasome, releasing this form, which polymerizes to form the Nlrp1a inflammasome complex: the Nlrp1a inflammasome complex then directly recruits pro-caspase-1 (proCASP1) and promotes caspase-1 (CASP1) activation, leading to gasdermin-D (GSDMD) cleavage and subsequent pyroptosis.</text>
</comment>
<sequence>MVVQTDVDLMVVTFCIKFCRRVKRLQLNAGGQQRKISKAHRIVLSRWTPMTNATWQVLFSMLEFAESLKELDLSGNPLSNSALQSLCRTLRCPGCHIKTLWLDQAPLSDQVMMELRTLEKDNPMLLISSIWNPSVMDPTKKTDREEMGEYLTSFKQQRLQLEEQMDIFLFRVAHFQEHGIVLEIPARVEQHYAVLKSPSFSPVGVPVRMIPAFGHFIPITSITLIYYHLNLNELTLHLYLIPNDCTICKVTLRTPMELELGYRSPGECQLFSEIHVGHMGSGIKLQIRDKKNKNLIWEALLKPGDLRPTPSMIAEALKVPVSSSLDAAARIHFVDNHREQLVARVTSVDPLLDRLYNLVLSEEEYEAVRAEATNQGKMRKLFSLSRSWDWDSKDQVYQALKETHPHLIMDLYEKSGGVPVRS</sequence>
<accession>G3GYE6</accession>
<dbReference type="GlyGen" id="G3GYE6">
    <property type="glycosylation" value="1 site"/>
</dbReference>
<dbReference type="PaxDb" id="10029-XP_007637904.1"/>
<dbReference type="PROSITE" id="PS51830">
    <property type="entry name" value="FIIND"/>
    <property type="match status" value="1"/>
</dbReference>
<keyword evidence="2" id="KW-0963">Cytoplasm</keyword>
<evidence type="ECO:0000256" key="11">
    <source>
        <dbReference type="ARBA" id="ARBA00029394"/>
    </source>
</evidence>
<evidence type="ECO:0000256" key="9">
    <source>
        <dbReference type="ARBA" id="ARBA00024315"/>
    </source>
</evidence>
<dbReference type="STRING" id="10029.G3GYE6"/>
<dbReference type="InterPro" id="IPR001611">
    <property type="entry name" value="Leu-rich_rpt"/>
</dbReference>
<dbReference type="InterPro" id="IPR011029">
    <property type="entry name" value="DEATH-like_dom_sf"/>
</dbReference>
<keyword evidence="5" id="KW-0378">Hydrolase</keyword>
<evidence type="ECO:0000313" key="14">
    <source>
        <dbReference type="EMBL" id="EGV93962.1"/>
    </source>
</evidence>
<dbReference type="Gene3D" id="1.10.533.10">
    <property type="entry name" value="Death Domain, Fas"/>
    <property type="match status" value="1"/>
</dbReference>
<dbReference type="GO" id="GO:0012501">
    <property type="term" value="P:programmed cell death"/>
    <property type="evidence" value="ECO:0007669"/>
    <property type="project" value="UniProtKB-KW"/>
</dbReference>
<dbReference type="GO" id="GO:0006508">
    <property type="term" value="P:proteolysis"/>
    <property type="evidence" value="ECO:0007669"/>
    <property type="project" value="UniProtKB-KW"/>
</dbReference>
<dbReference type="InterPro" id="IPR051249">
    <property type="entry name" value="NLRP_Inflammasome"/>
</dbReference>
<dbReference type="SUPFAM" id="SSF52047">
    <property type="entry name" value="RNI-like"/>
    <property type="match status" value="1"/>
</dbReference>
<keyword evidence="3" id="KW-0399">Innate immunity</keyword>
<dbReference type="PROSITE" id="PS51450">
    <property type="entry name" value="LRR"/>
    <property type="match status" value="1"/>
</dbReference>
<dbReference type="FunFam" id="1.10.533.10:FF:000013">
    <property type="entry name" value="Apoptosis-associated speck-like protein containing a CARD"/>
    <property type="match status" value="1"/>
</dbReference>
<evidence type="ECO:0000256" key="5">
    <source>
        <dbReference type="ARBA" id="ARBA00022670"/>
    </source>
</evidence>
<evidence type="ECO:0000313" key="15">
    <source>
        <dbReference type="Proteomes" id="UP000001075"/>
    </source>
</evidence>
<evidence type="ECO:0000256" key="3">
    <source>
        <dbReference type="ARBA" id="ARBA00022588"/>
    </source>
</evidence>
<feature type="domain" description="CARD" evidence="12">
    <location>
        <begin position="326"/>
        <end position="415"/>
    </location>
</feature>
<dbReference type="Proteomes" id="UP000001075">
    <property type="component" value="Unassembled WGS sequence"/>
</dbReference>
<evidence type="ECO:0000256" key="8">
    <source>
        <dbReference type="ARBA" id="ARBA00023233"/>
    </source>
</evidence>
<reference evidence="15" key="1">
    <citation type="journal article" date="2011" name="Nat. Biotechnol.">
        <title>The genomic sequence of the Chinese hamster ovary (CHO)-K1 cell line.</title>
        <authorList>
            <person name="Xu X."/>
            <person name="Nagarajan H."/>
            <person name="Lewis N.E."/>
            <person name="Pan S."/>
            <person name="Cai Z."/>
            <person name="Liu X."/>
            <person name="Chen W."/>
            <person name="Xie M."/>
            <person name="Wang W."/>
            <person name="Hammond S."/>
            <person name="Andersen M.R."/>
            <person name="Neff N."/>
            <person name="Passarelli B."/>
            <person name="Koh W."/>
            <person name="Fan H.C."/>
            <person name="Wang J."/>
            <person name="Gui Y."/>
            <person name="Lee K.H."/>
            <person name="Betenbaugh M.J."/>
            <person name="Quake S.R."/>
            <person name="Famili I."/>
            <person name="Palsson B.O."/>
            <person name="Wang J."/>
        </authorList>
    </citation>
    <scope>NUCLEOTIDE SEQUENCE [LARGE SCALE GENOMIC DNA]</scope>
    <source>
        <strain evidence="15">CHO K1 cell line</strain>
    </source>
</reference>